<evidence type="ECO:0000259" key="4">
    <source>
        <dbReference type="PROSITE" id="PS50949"/>
    </source>
</evidence>
<evidence type="ECO:0000313" key="5">
    <source>
        <dbReference type="EMBL" id="MFL9879516.1"/>
    </source>
</evidence>
<evidence type="ECO:0000313" key="6">
    <source>
        <dbReference type="Proteomes" id="UP001629214"/>
    </source>
</evidence>
<dbReference type="Gene3D" id="1.10.10.10">
    <property type="entry name" value="Winged helix-like DNA-binding domain superfamily/Winged helix DNA-binding domain"/>
    <property type="match status" value="1"/>
</dbReference>
<feature type="domain" description="HTH gntR-type" evidence="4">
    <location>
        <begin position="27"/>
        <end position="94"/>
    </location>
</feature>
<dbReference type="SMART" id="SM00895">
    <property type="entry name" value="FCD"/>
    <property type="match status" value="1"/>
</dbReference>
<organism evidence="5 6">
    <name type="scientific">Herbaspirillum rhizosphaerae</name>
    <dbReference type="NCBI Taxonomy" id="346179"/>
    <lineage>
        <taxon>Bacteria</taxon>
        <taxon>Pseudomonadati</taxon>
        <taxon>Pseudomonadota</taxon>
        <taxon>Betaproteobacteria</taxon>
        <taxon>Burkholderiales</taxon>
        <taxon>Oxalobacteraceae</taxon>
        <taxon>Herbaspirillum</taxon>
    </lineage>
</organism>
<name>A0ABW8Z999_9BURK</name>
<reference evidence="5 6" key="1">
    <citation type="journal article" date="2024" name="Chem. Sci.">
        <title>Discovery of megapolipeptins by genome mining of a Burkholderiales bacteria collection.</title>
        <authorList>
            <person name="Paulo B.S."/>
            <person name="Recchia M.J.J."/>
            <person name="Lee S."/>
            <person name="Fergusson C.H."/>
            <person name="Romanowski S.B."/>
            <person name="Hernandez A."/>
            <person name="Krull N."/>
            <person name="Liu D.Y."/>
            <person name="Cavanagh H."/>
            <person name="Bos A."/>
            <person name="Gray C.A."/>
            <person name="Murphy B.T."/>
            <person name="Linington R.G."/>
            <person name="Eustaquio A.S."/>
        </authorList>
    </citation>
    <scope>NUCLEOTIDE SEQUENCE [LARGE SCALE GENOMIC DNA]</scope>
    <source>
        <strain evidence="5 6">RL21-008-BIB-B</strain>
    </source>
</reference>
<dbReference type="InterPro" id="IPR036390">
    <property type="entry name" value="WH_DNA-bd_sf"/>
</dbReference>
<evidence type="ECO:0000256" key="1">
    <source>
        <dbReference type="ARBA" id="ARBA00023015"/>
    </source>
</evidence>
<dbReference type="RefSeq" id="WP_408168528.1">
    <property type="nucleotide sequence ID" value="NZ_JAQQFR010000008.1"/>
</dbReference>
<evidence type="ECO:0000256" key="3">
    <source>
        <dbReference type="ARBA" id="ARBA00023163"/>
    </source>
</evidence>
<sequence length="251" mass="27982">MSEIRAEKGKELSKDLNKDLNRDLSNDAVDARIYMAIIDAILDHKLPPGTRLVEAPLCEAFGVTRGTLRRVFVKLAHERVIELQPNRGAIIALHDIGEAREVFEARVILEVGSVKGLAAKPGNKNKAFAELREMIKKEHALREDGNWRDWIRLSGEFHIKLAEVNQNDIVSGYLRTLIARTSLLIGLYETPKRNSCSADEHIGILDAIEKGEPALAARLMEHHLGEYALGLLAEPTQAVEIDFGKLFAPVR</sequence>
<protein>
    <submittedName>
        <fullName evidence="5">GntR family transcriptional regulator</fullName>
    </submittedName>
</protein>
<dbReference type="InterPro" id="IPR000524">
    <property type="entry name" value="Tscrpt_reg_HTH_GntR"/>
</dbReference>
<dbReference type="PANTHER" id="PTHR43537:SF53">
    <property type="entry name" value="HTH-TYPE TRANSCRIPTIONAL REPRESSOR NANR"/>
    <property type="match status" value="1"/>
</dbReference>
<gene>
    <name evidence="5" type="ORF">PQR63_14050</name>
</gene>
<keyword evidence="6" id="KW-1185">Reference proteome</keyword>
<comment type="caution">
    <text evidence="5">The sequence shown here is derived from an EMBL/GenBank/DDBJ whole genome shotgun (WGS) entry which is preliminary data.</text>
</comment>
<evidence type="ECO:0000256" key="2">
    <source>
        <dbReference type="ARBA" id="ARBA00023125"/>
    </source>
</evidence>
<accession>A0ABW8Z999</accession>
<keyword evidence="2" id="KW-0238">DNA-binding</keyword>
<dbReference type="Gene3D" id="1.20.120.530">
    <property type="entry name" value="GntR ligand-binding domain-like"/>
    <property type="match status" value="1"/>
</dbReference>
<dbReference type="InterPro" id="IPR008920">
    <property type="entry name" value="TF_FadR/GntR_C"/>
</dbReference>
<dbReference type="PANTHER" id="PTHR43537">
    <property type="entry name" value="TRANSCRIPTIONAL REGULATOR, GNTR FAMILY"/>
    <property type="match status" value="1"/>
</dbReference>
<dbReference type="SMART" id="SM00345">
    <property type="entry name" value="HTH_GNTR"/>
    <property type="match status" value="1"/>
</dbReference>
<dbReference type="EMBL" id="JAQQFR010000008">
    <property type="protein sequence ID" value="MFL9879516.1"/>
    <property type="molecule type" value="Genomic_DNA"/>
</dbReference>
<dbReference type="InterPro" id="IPR036388">
    <property type="entry name" value="WH-like_DNA-bd_sf"/>
</dbReference>
<dbReference type="Proteomes" id="UP001629214">
    <property type="component" value="Unassembled WGS sequence"/>
</dbReference>
<dbReference type="SUPFAM" id="SSF48008">
    <property type="entry name" value="GntR ligand-binding domain-like"/>
    <property type="match status" value="1"/>
</dbReference>
<dbReference type="PROSITE" id="PS50949">
    <property type="entry name" value="HTH_GNTR"/>
    <property type="match status" value="1"/>
</dbReference>
<dbReference type="SUPFAM" id="SSF46785">
    <property type="entry name" value="Winged helix' DNA-binding domain"/>
    <property type="match status" value="1"/>
</dbReference>
<dbReference type="InterPro" id="IPR011711">
    <property type="entry name" value="GntR_C"/>
</dbReference>
<keyword evidence="1" id="KW-0805">Transcription regulation</keyword>
<dbReference type="CDD" id="cd07377">
    <property type="entry name" value="WHTH_GntR"/>
    <property type="match status" value="1"/>
</dbReference>
<keyword evidence="3" id="KW-0804">Transcription</keyword>
<dbReference type="Pfam" id="PF00392">
    <property type="entry name" value="GntR"/>
    <property type="match status" value="1"/>
</dbReference>
<dbReference type="Pfam" id="PF07729">
    <property type="entry name" value="FCD"/>
    <property type="match status" value="1"/>
</dbReference>
<proteinExistence type="predicted"/>